<evidence type="ECO:0000256" key="7">
    <source>
        <dbReference type="ARBA" id="ARBA00058018"/>
    </source>
</evidence>
<comment type="similarity">
    <text evidence="1">Belongs to the ABC transporter superfamily.</text>
</comment>
<name>A0A509JI51_PSEAI</name>
<feature type="domain" description="ABC transporter" evidence="9">
    <location>
        <begin position="271"/>
        <end position="517"/>
    </location>
</feature>
<reference evidence="10 11" key="1">
    <citation type="submission" date="2019-11" db="EMBL/GenBank/DDBJ databases">
        <title>Genomes of ocular Pseudomonas aeruginosa isolates.</title>
        <authorList>
            <person name="Khan M."/>
            <person name="Rice S.A."/>
            <person name="Willcox M.D.P."/>
            <person name="Stapleton F."/>
        </authorList>
    </citation>
    <scope>NUCLEOTIDE SEQUENCE [LARGE SCALE GENOMIC DNA]</scope>
    <source>
        <strain evidence="10 11">PA221</strain>
    </source>
</reference>
<evidence type="ECO:0000256" key="6">
    <source>
        <dbReference type="ARBA" id="ARBA00047356"/>
    </source>
</evidence>
<gene>
    <name evidence="10" type="ORF">GNQ48_20475</name>
</gene>
<dbReference type="PROSITE" id="PS50893">
    <property type="entry name" value="ABC_TRANSPORTER_2"/>
    <property type="match status" value="2"/>
</dbReference>
<dbReference type="SUPFAM" id="SSF52540">
    <property type="entry name" value="P-loop containing nucleoside triphosphate hydrolases"/>
    <property type="match status" value="2"/>
</dbReference>
<dbReference type="Pfam" id="PF00005">
    <property type="entry name" value="ABC_tran"/>
    <property type="match status" value="2"/>
</dbReference>
<sequence>MNRELLRVENLSVAYGDTQVVKGIDFSLRAGETLALVGESGSGKSQTAHALLRLLPGAARLGGSVRLDGEELLALSPQALLAIRGQRIGMVFQEPMTSLNPLQRIGRQVGEGLRLHRRLRGAALRGRVLELLELAGLEQPRRLLEAYPHQLSGGQRQRVMLAMALACEPQLLIADEPTTALDVTVQKRLLELLQSLQRRLGMAILLISHDLNLVRRVADRVCVMRDGRIVEENACETLFRSPRHPYTRLLIEAEPGGLAEPVACRETCLEVRALSLDYAAPGGWLRRRAGLRAVHEVSLRLRRGSTLGIVGESGSGKSSLGQALLRLLPAEGQILFQGERLDRLHGKRLLPLRRQFQAVFQDPYGSLNPRLSVEQIVGEGLRIHGIGAAGERRARVLEALREVGLDEPCLERYPHEFSGGQRQRIAIARALVLKPALILLDEPTSALDRSVQCQVVELLRRLQRRHGLSYLFISHDLAVVRALAHDILVLKDGRVVEQGSAAALFSQPRHPYTRELLGAIPALRLEEHLRVAGLGI</sequence>
<dbReference type="NCBIfam" id="NF007739">
    <property type="entry name" value="PRK10419.1"/>
    <property type="match status" value="2"/>
</dbReference>
<evidence type="ECO:0000313" key="11">
    <source>
        <dbReference type="Proteomes" id="UP000433532"/>
    </source>
</evidence>
<evidence type="ECO:0000256" key="8">
    <source>
        <dbReference type="ARBA" id="ARBA00065473"/>
    </source>
</evidence>
<dbReference type="RefSeq" id="WP_023101311.1">
    <property type="nucleotide sequence ID" value="NZ_CATOXZ010000010.1"/>
</dbReference>
<dbReference type="PROSITE" id="PS00211">
    <property type="entry name" value="ABC_TRANSPORTER_1"/>
    <property type="match status" value="2"/>
</dbReference>
<dbReference type="PANTHER" id="PTHR43776">
    <property type="entry name" value="TRANSPORT ATP-BINDING PROTEIN"/>
    <property type="match status" value="1"/>
</dbReference>
<dbReference type="Pfam" id="PF08352">
    <property type="entry name" value="oligo_HPY"/>
    <property type="match status" value="2"/>
</dbReference>
<evidence type="ECO:0000259" key="9">
    <source>
        <dbReference type="PROSITE" id="PS50893"/>
    </source>
</evidence>
<dbReference type="CDD" id="cd03257">
    <property type="entry name" value="ABC_NikE_OppD_transporters"/>
    <property type="match status" value="2"/>
</dbReference>
<dbReference type="PANTHER" id="PTHR43776:SF7">
    <property type="entry name" value="D,D-DIPEPTIDE TRANSPORT ATP-BINDING PROTEIN DDPF-RELATED"/>
    <property type="match status" value="1"/>
</dbReference>
<dbReference type="InterPro" id="IPR017871">
    <property type="entry name" value="ABC_transporter-like_CS"/>
</dbReference>
<dbReference type="GO" id="GO:0005524">
    <property type="term" value="F:ATP binding"/>
    <property type="evidence" value="ECO:0007669"/>
    <property type="project" value="UniProtKB-KW"/>
</dbReference>
<dbReference type="GO" id="GO:0016887">
    <property type="term" value="F:ATP hydrolysis activity"/>
    <property type="evidence" value="ECO:0007669"/>
    <property type="project" value="InterPro"/>
</dbReference>
<dbReference type="SMART" id="SM00382">
    <property type="entry name" value="AAA"/>
    <property type="match status" value="2"/>
</dbReference>
<keyword evidence="3" id="KW-0547">Nucleotide-binding</keyword>
<feature type="domain" description="ABC transporter" evidence="9">
    <location>
        <begin position="6"/>
        <end position="251"/>
    </location>
</feature>
<evidence type="ECO:0000256" key="1">
    <source>
        <dbReference type="ARBA" id="ARBA00005417"/>
    </source>
</evidence>
<dbReference type="InterPro" id="IPR013563">
    <property type="entry name" value="Oligopep_ABC_C"/>
</dbReference>
<evidence type="ECO:0000256" key="5">
    <source>
        <dbReference type="ARBA" id="ARBA00038852"/>
    </source>
</evidence>
<dbReference type="FunFam" id="3.40.50.300:FF:000016">
    <property type="entry name" value="Oligopeptide ABC transporter ATP-binding component"/>
    <property type="match status" value="2"/>
</dbReference>
<keyword evidence="2" id="KW-0813">Transport</keyword>
<dbReference type="GO" id="GO:0055085">
    <property type="term" value="P:transmembrane transport"/>
    <property type="evidence" value="ECO:0007669"/>
    <property type="project" value="UniProtKB-ARBA"/>
</dbReference>
<dbReference type="EMBL" id="WOAD01000018">
    <property type="protein sequence ID" value="MUI37388.1"/>
    <property type="molecule type" value="Genomic_DNA"/>
</dbReference>
<accession>A0A509JI51</accession>
<dbReference type="EC" id="7.4.2.9" evidence="5"/>
<dbReference type="InterPro" id="IPR050319">
    <property type="entry name" value="ABC_transp_ATP-bind"/>
</dbReference>
<organism evidence="10 11">
    <name type="scientific">Pseudomonas aeruginosa</name>
    <dbReference type="NCBI Taxonomy" id="287"/>
    <lineage>
        <taxon>Bacteria</taxon>
        <taxon>Pseudomonadati</taxon>
        <taxon>Pseudomonadota</taxon>
        <taxon>Gammaproteobacteria</taxon>
        <taxon>Pseudomonadales</taxon>
        <taxon>Pseudomonadaceae</taxon>
        <taxon>Pseudomonas</taxon>
    </lineage>
</organism>
<evidence type="ECO:0000256" key="3">
    <source>
        <dbReference type="ARBA" id="ARBA00022741"/>
    </source>
</evidence>
<comment type="catalytic activity">
    <reaction evidence="6">
        <text>a dipeptide(out) + ATP + H2O = a dipeptide(in) + ADP + phosphate + H(+)</text>
        <dbReference type="Rhea" id="RHEA:23120"/>
        <dbReference type="ChEBI" id="CHEBI:15377"/>
        <dbReference type="ChEBI" id="CHEBI:15378"/>
        <dbReference type="ChEBI" id="CHEBI:30616"/>
        <dbReference type="ChEBI" id="CHEBI:43474"/>
        <dbReference type="ChEBI" id="CHEBI:90799"/>
        <dbReference type="ChEBI" id="CHEBI:456216"/>
        <dbReference type="EC" id="7.4.2.9"/>
    </reaction>
</comment>
<protein>
    <recommendedName>
        <fullName evidence="5">ABC-type dipeptide transporter</fullName>
        <ecNumber evidence="5">7.4.2.9</ecNumber>
    </recommendedName>
</protein>
<comment type="function">
    <text evidence="7">Part of the ABC transporter DppABCDF involved in the uptake of various di/tripeptides. Is also involved in the uptake of phaseolotoxin, a toxic tripeptide inhibiting the enzyme ornithine carbamoyltransferase. Responsible for energy coupling to the transport system.</text>
</comment>
<proteinExistence type="inferred from homology"/>
<keyword evidence="4 10" id="KW-0067">ATP-binding</keyword>
<evidence type="ECO:0000256" key="2">
    <source>
        <dbReference type="ARBA" id="ARBA00022448"/>
    </source>
</evidence>
<dbReference type="InterPro" id="IPR003593">
    <property type="entry name" value="AAA+_ATPase"/>
</dbReference>
<dbReference type="GO" id="GO:0015833">
    <property type="term" value="P:peptide transport"/>
    <property type="evidence" value="ECO:0007669"/>
    <property type="project" value="InterPro"/>
</dbReference>
<dbReference type="Gene3D" id="3.40.50.300">
    <property type="entry name" value="P-loop containing nucleotide triphosphate hydrolases"/>
    <property type="match status" value="2"/>
</dbReference>
<evidence type="ECO:0000313" key="10">
    <source>
        <dbReference type="EMBL" id="MUI37388.1"/>
    </source>
</evidence>
<dbReference type="AlphaFoldDB" id="A0A509JI51"/>
<evidence type="ECO:0000256" key="4">
    <source>
        <dbReference type="ARBA" id="ARBA00022840"/>
    </source>
</evidence>
<dbReference type="Proteomes" id="UP000433532">
    <property type="component" value="Unassembled WGS sequence"/>
</dbReference>
<comment type="subunit">
    <text evidence="8">The complex is composed of two ATP-binding proteins (DppD and DppF), two transmembrane proteins (DppB and DppC) and a solute-binding protein (DppA1-A5). Five orthologous SBPs (DppA1-A5) are present in P.aeruginosa, which increases the substrate specificity of the DppBCDF transporter.</text>
</comment>
<dbReference type="NCBIfam" id="NF008453">
    <property type="entry name" value="PRK11308.1"/>
    <property type="match status" value="2"/>
</dbReference>
<dbReference type="InterPro" id="IPR003439">
    <property type="entry name" value="ABC_transporter-like_ATP-bd"/>
</dbReference>
<comment type="caution">
    <text evidence="10">The sequence shown here is derived from an EMBL/GenBank/DDBJ whole genome shotgun (WGS) entry which is preliminary data.</text>
</comment>
<dbReference type="InterPro" id="IPR027417">
    <property type="entry name" value="P-loop_NTPase"/>
</dbReference>